<feature type="compositionally biased region" description="Basic and acidic residues" evidence="1">
    <location>
        <begin position="134"/>
        <end position="145"/>
    </location>
</feature>
<comment type="caution">
    <text evidence="2">The sequence shown here is derived from an EMBL/GenBank/DDBJ whole genome shotgun (WGS) entry which is preliminary data.</text>
</comment>
<evidence type="ECO:0000256" key="1">
    <source>
        <dbReference type="SAM" id="MobiDB-lite"/>
    </source>
</evidence>
<dbReference type="Proteomes" id="UP001447188">
    <property type="component" value="Unassembled WGS sequence"/>
</dbReference>
<gene>
    <name evidence="2" type="ORF">Q9L58_010645</name>
</gene>
<protein>
    <submittedName>
        <fullName evidence="2">Uncharacterized protein</fullName>
    </submittedName>
</protein>
<feature type="region of interest" description="Disordered" evidence="1">
    <location>
        <begin position="111"/>
        <end position="145"/>
    </location>
</feature>
<proteinExistence type="predicted"/>
<feature type="compositionally biased region" description="Acidic residues" evidence="1">
    <location>
        <begin position="111"/>
        <end position="133"/>
    </location>
</feature>
<accession>A0ABR3G3I5</accession>
<feature type="compositionally biased region" description="Polar residues" evidence="1">
    <location>
        <begin position="38"/>
        <end position="51"/>
    </location>
</feature>
<dbReference type="EMBL" id="JBBBZM010000574">
    <property type="protein sequence ID" value="KAL0630508.1"/>
    <property type="molecule type" value="Genomic_DNA"/>
</dbReference>
<feature type="compositionally biased region" description="Basic and acidic residues" evidence="1">
    <location>
        <begin position="78"/>
        <end position="94"/>
    </location>
</feature>
<keyword evidence="3" id="KW-1185">Reference proteome</keyword>
<reference evidence="2 3" key="1">
    <citation type="submission" date="2024-02" db="EMBL/GenBank/DDBJ databases">
        <title>Discinaceae phylogenomics.</title>
        <authorList>
            <person name="Dirks A.C."/>
            <person name="James T.Y."/>
        </authorList>
    </citation>
    <scope>NUCLEOTIDE SEQUENCE [LARGE SCALE GENOMIC DNA]</scope>
    <source>
        <strain evidence="2 3">ACD0624</strain>
    </source>
</reference>
<organism evidence="2 3">
    <name type="scientific">Discina gigas</name>
    <dbReference type="NCBI Taxonomy" id="1032678"/>
    <lineage>
        <taxon>Eukaryota</taxon>
        <taxon>Fungi</taxon>
        <taxon>Dikarya</taxon>
        <taxon>Ascomycota</taxon>
        <taxon>Pezizomycotina</taxon>
        <taxon>Pezizomycetes</taxon>
        <taxon>Pezizales</taxon>
        <taxon>Discinaceae</taxon>
        <taxon>Discina</taxon>
    </lineage>
</organism>
<name>A0ABR3G3I5_9PEZI</name>
<sequence>MTTTSPVTAASSFPTTIEVLPAASSFPEFASPPPSKSTTLFSWPPWSSSAKQPPLVVDLLSDSPDAIGPTRRRKKWPTRPDVHIISREPAHDEDKDAVATAFIQREAEELEEIEVETEAAAEVETEADAETDAGDDKNDEQSRKG</sequence>
<feature type="region of interest" description="Disordered" evidence="1">
    <location>
        <begin position="25"/>
        <end position="94"/>
    </location>
</feature>
<evidence type="ECO:0000313" key="3">
    <source>
        <dbReference type="Proteomes" id="UP001447188"/>
    </source>
</evidence>
<evidence type="ECO:0000313" key="2">
    <source>
        <dbReference type="EMBL" id="KAL0630508.1"/>
    </source>
</evidence>